<feature type="region of interest" description="Disordered" evidence="2">
    <location>
        <begin position="285"/>
        <end position="331"/>
    </location>
</feature>
<evidence type="ECO:0000313" key="5">
    <source>
        <dbReference type="Proteomes" id="UP000056090"/>
    </source>
</evidence>
<organism evidence="4 5">
    <name type="scientific">Alteromonas australica</name>
    <dbReference type="NCBI Taxonomy" id="589873"/>
    <lineage>
        <taxon>Bacteria</taxon>
        <taxon>Pseudomonadati</taxon>
        <taxon>Pseudomonadota</taxon>
        <taxon>Gammaproteobacteria</taxon>
        <taxon>Alteromonadales</taxon>
        <taxon>Alteromonadaceae</taxon>
        <taxon>Alteromonas/Salinimonas group</taxon>
        <taxon>Alteromonas</taxon>
    </lineage>
</organism>
<sequence>MSKYIVCAMYKFVALENYEAMRQPLLEAMESNGIKGTLLLAEEGINGTVSGSREGIDALLDYLNNDARINAISTKESLHDEQPFYRTKVKLKKEIVTMGVEGIDPRRTVGTYVKPKDWNALISDPDVTVIDTRNNYEIEIGTFKNAIDPKTETFREFPEYVEKALDPEKNKKVAMFCTGGIRCEKSTAYLKEQGFEEVYHLEGGILQYLEDVPKEESLWEGDCFVFDNRVAVNHDLEKSHYEQCYACRLPITAEDKQSDKYEAGVSCPHCYGTHTEDQLARFREREKQVQLAKQRQQEHVGTEARLTMEQKRQEKAQQQRERALKAKENQA</sequence>
<evidence type="ECO:0000259" key="3">
    <source>
        <dbReference type="PROSITE" id="PS50206"/>
    </source>
</evidence>
<dbReference type="SUPFAM" id="SSF52821">
    <property type="entry name" value="Rhodanese/Cell cycle control phosphatase"/>
    <property type="match status" value="1"/>
</dbReference>
<dbReference type="InterPro" id="IPR036873">
    <property type="entry name" value="Rhodanese-like_dom_sf"/>
</dbReference>
<dbReference type="SMART" id="SM00450">
    <property type="entry name" value="RHOD"/>
    <property type="match status" value="1"/>
</dbReference>
<keyword evidence="1" id="KW-0819">tRNA processing</keyword>
<protein>
    <recommendedName>
        <fullName evidence="1">tRNA uridine(34) hydroxylase</fullName>
        <ecNumber evidence="1">1.14.-.-</ecNumber>
    </recommendedName>
    <alternativeName>
        <fullName evidence="1">tRNA hydroxylation protein O</fullName>
    </alternativeName>
</protein>
<dbReference type="HAMAP" id="MF_00469">
    <property type="entry name" value="TrhO"/>
    <property type="match status" value="1"/>
</dbReference>
<dbReference type="EC" id="1.14.-.-" evidence="1"/>
<dbReference type="eggNOG" id="COG1054">
    <property type="taxonomic scope" value="Bacteria"/>
</dbReference>
<evidence type="ECO:0000313" key="4">
    <source>
        <dbReference type="EMBL" id="AIF98952.1"/>
    </source>
</evidence>
<dbReference type="EMBL" id="CP008849">
    <property type="protein sequence ID" value="AIF98952.1"/>
    <property type="molecule type" value="Genomic_DNA"/>
</dbReference>
<dbReference type="Pfam" id="PF00581">
    <property type="entry name" value="Rhodanese"/>
    <property type="match status" value="1"/>
</dbReference>
<feature type="compositionally biased region" description="Basic and acidic residues" evidence="2">
    <location>
        <begin position="295"/>
        <end position="331"/>
    </location>
</feature>
<dbReference type="KEGG" id="aal:EP13_09825"/>
<proteinExistence type="inferred from homology"/>
<name>A0A075P6N6_9ALTE</name>
<evidence type="ECO:0000256" key="1">
    <source>
        <dbReference type="HAMAP-Rule" id="MF_00469"/>
    </source>
</evidence>
<dbReference type="GeneID" id="78255203"/>
<comment type="similarity">
    <text evidence="1">Belongs to the TrhO family.</text>
</comment>
<reference evidence="4 5" key="1">
    <citation type="submission" date="2014-06" db="EMBL/GenBank/DDBJ databases">
        <title>Genomes of Alteromonas australica, a world apart.</title>
        <authorList>
            <person name="Gonzaga A."/>
            <person name="Lopez-Perez M."/>
            <person name="Rodriguez-Valera F."/>
        </authorList>
    </citation>
    <scope>NUCLEOTIDE SEQUENCE [LARGE SCALE GENOMIC DNA]</scope>
    <source>
        <strain evidence="4 5">H 17</strain>
    </source>
</reference>
<dbReference type="Gene3D" id="3.40.250.10">
    <property type="entry name" value="Rhodanese-like domain"/>
    <property type="match status" value="1"/>
</dbReference>
<dbReference type="InterPro" id="IPR040503">
    <property type="entry name" value="TRHO_N"/>
</dbReference>
<dbReference type="GO" id="GO:0016705">
    <property type="term" value="F:oxidoreductase activity, acting on paired donors, with incorporation or reduction of molecular oxygen"/>
    <property type="evidence" value="ECO:0007669"/>
    <property type="project" value="UniProtKB-UniRule"/>
</dbReference>
<dbReference type="PANTHER" id="PTHR43268:SF3">
    <property type="entry name" value="RHODANESE-LIKE DOMAIN-CONTAINING PROTEIN 7-RELATED"/>
    <property type="match status" value="1"/>
</dbReference>
<dbReference type="RefSeq" id="WP_044057099.1">
    <property type="nucleotide sequence ID" value="NZ_CBCSKJ010000001.1"/>
</dbReference>
<dbReference type="PANTHER" id="PTHR43268">
    <property type="entry name" value="THIOSULFATE SULFURTRANSFERASE/RHODANESE-LIKE DOMAIN-CONTAINING PROTEIN 2"/>
    <property type="match status" value="1"/>
</dbReference>
<dbReference type="InterPro" id="IPR001763">
    <property type="entry name" value="Rhodanese-like_dom"/>
</dbReference>
<comment type="catalytic activity">
    <reaction evidence="1">
        <text>uridine(34) in tRNA + AH2 + O2 = 5-hydroxyuridine(34) in tRNA + A + H2O</text>
        <dbReference type="Rhea" id="RHEA:64224"/>
        <dbReference type="Rhea" id="RHEA-COMP:11727"/>
        <dbReference type="Rhea" id="RHEA-COMP:13381"/>
        <dbReference type="ChEBI" id="CHEBI:13193"/>
        <dbReference type="ChEBI" id="CHEBI:15377"/>
        <dbReference type="ChEBI" id="CHEBI:15379"/>
        <dbReference type="ChEBI" id="CHEBI:17499"/>
        <dbReference type="ChEBI" id="CHEBI:65315"/>
        <dbReference type="ChEBI" id="CHEBI:136877"/>
    </reaction>
</comment>
<keyword evidence="5" id="KW-1185">Reference proteome</keyword>
<dbReference type="Pfam" id="PF17773">
    <property type="entry name" value="UPF0176_N"/>
    <property type="match status" value="1"/>
</dbReference>
<comment type="function">
    <text evidence="1">Catalyzes oxygen-dependent 5-hydroxyuridine (ho5U) modification at position 34 in tRNAs.</text>
</comment>
<dbReference type="Gene3D" id="3.30.70.100">
    <property type="match status" value="1"/>
</dbReference>
<dbReference type="InterPro" id="IPR020936">
    <property type="entry name" value="TrhO"/>
</dbReference>
<evidence type="ECO:0000256" key="2">
    <source>
        <dbReference type="SAM" id="MobiDB-lite"/>
    </source>
</evidence>
<dbReference type="PROSITE" id="PS50206">
    <property type="entry name" value="RHODANESE_3"/>
    <property type="match status" value="1"/>
</dbReference>
<accession>A0A075P6N6</accession>
<dbReference type="NCBIfam" id="NF001136">
    <property type="entry name" value="PRK00142.1-4"/>
    <property type="match status" value="1"/>
</dbReference>
<keyword evidence="1" id="KW-0560">Oxidoreductase</keyword>
<gene>
    <name evidence="1" type="primary">trhO</name>
    <name evidence="4" type="ORF">EP13_09825</name>
</gene>
<dbReference type="CDD" id="cd01518">
    <property type="entry name" value="RHOD_YceA"/>
    <property type="match status" value="1"/>
</dbReference>
<dbReference type="Proteomes" id="UP000056090">
    <property type="component" value="Chromosome"/>
</dbReference>
<feature type="domain" description="Rhodanese" evidence="3">
    <location>
        <begin position="123"/>
        <end position="217"/>
    </location>
</feature>
<dbReference type="AlphaFoldDB" id="A0A075P6N6"/>
<dbReference type="GO" id="GO:0006400">
    <property type="term" value="P:tRNA modification"/>
    <property type="evidence" value="ECO:0007669"/>
    <property type="project" value="UniProtKB-UniRule"/>
</dbReference>